<keyword evidence="2" id="KW-0472">Membrane</keyword>
<evidence type="ECO:0000313" key="4">
    <source>
        <dbReference type="Proteomes" id="UP000278222"/>
    </source>
</evidence>
<feature type="region of interest" description="Disordered" evidence="1">
    <location>
        <begin position="1"/>
        <end position="24"/>
    </location>
</feature>
<evidence type="ECO:0000313" key="3">
    <source>
        <dbReference type="EMBL" id="ROP81393.1"/>
    </source>
</evidence>
<keyword evidence="4" id="KW-1185">Reference proteome</keyword>
<organism evidence="3 4">
    <name type="scientific">Stella humosa</name>
    <dbReference type="NCBI Taxonomy" id="94"/>
    <lineage>
        <taxon>Bacteria</taxon>
        <taxon>Pseudomonadati</taxon>
        <taxon>Pseudomonadota</taxon>
        <taxon>Alphaproteobacteria</taxon>
        <taxon>Rhodospirillales</taxon>
        <taxon>Stellaceae</taxon>
        <taxon>Stella</taxon>
    </lineage>
</organism>
<evidence type="ECO:0000256" key="2">
    <source>
        <dbReference type="SAM" id="Phobius"/>
    </source>
</evidence>
<dbReference type="AlphaFoldDB" id="A0A3N1KII6"/>
<keyword evidence="2" id="KW-1133">Transmembrane helix</keyword>
<protein>
    <submittedName>
        <fullName evidence="3">Uncharacterized protein</fullName>
    </submittedName>
</protein>
<evidence type="ECO:0000256" key="1">
    <source>
        <dbReference type="SAM" id="MobiDB-lite"/>
    </source>
</evidence>
<keyword evidence="2" id="KW-0812">Transmembrane</keyword>
<dbReference type="Proteomes" id="UP000278222">
    <property type="component" value="Unassembled WGS sequence"/>
</dbReference>
<feature type="compositionally biased region" description="Low complexity" evidence="1">
    <location>
        <begin position="10"/>
        <end position="19"/>
    </location>
</feature>
<dbReference type="RefSeq" id="WP_123695228.1">
    <property type="nucleotide sequence ID" value="NZ_AP019700.1"/>
</dbReference>
<sequence>MTAAADEIRPAAGLGAPVAGAPPPADERRVRVAAARRRREWMLIVVMGSIAIAVAVGVFFALR</sequence>
<proteinExistence type="predicted"/>
<accession>A0A3N1KII6</accession>
<dbReference type="EMBL" id="RJKX01000018">
    <property type="protein sequence ID" value="ROP81393.1"/>
    <property type="molecule type" value="Genomic_DNA"/>
</dbReference>
<name>A0A3N1KII6_9PROT</name>
<gene>
    <name evidence="3" type="ORF">EDC65_5251</name>
</gene>
<feature type="transmembrane region" description="Helical" evidence="2">
    <location>
        <begin position="41"/>
        <end position="62"/>
    </location>
</feature>
<comment type="caution">
    <text evidence="3">The sequence shown here is derived from an EMBL/GenBank/DDBJ whole genome shotgun (WGS) entry which is preliminary data.</text>
</comment>
<reference evidence="3 4" key="1">
    <citation type="submission" date="2018-11" db="EMBL/GenBank/DDBJ databases">
        <title>Genomic Encyclopedia of Type Strains, Phase IV (KMG-IV): sequencing the most valuable type-strain genomes for metagenomic binning, comparative biology and taxonomic classification.</title>
        <authorList>
            <person name="Goeker M."/>
        </authorList>
    </citation>
    <scope>NUCLEOTIDE SEQUENCE [LARGE SCALE GENOMIC DNA]</scope>
    <source>
        <strain evidence="3 4">DSM 5900</strain>
    </source>
</reference>